<accession>A0A9D4E4W7</accession>
<comment type="caution">
    <text evidence="1">The sequence shown here is derived from an EMBL/GenBank/DDBJ whole genome shotgun (WGS) entry which is preliminary data.</text>
</comment>
<proteinExistence type="predicted"/>
<gene>
    <name evidence="1" type="ORF">DPMN_173582</name>
</gene>
<reference evidence="1" key="1">
    <citation type="journal article" date="2019" name="bioRxiv">
        <title>The Genome of the Zebra Mussel, Dreissena polymorpha: A Resource for Invasive Species Research.</title>
        <authorList>
            <person name="McCartney M.A."/>
            <person name="Auch B."/>
            <person name="Kono T."/>
            <person name="Mallez S."/>
            <person name="Zhang Y."/>
            <person name="Obille A."/>
            <person name="Becker A."/>
            <person name="Abrahante J.E."/>
            <person name="Garbe J."/>
            <person name="Badalamenti J.P."/>
            <person name="Herman A."/>
            <person name="Mangelson H."/>
            <person name="Liachko I."/>
            <person name="Sullivan S."/>
            <person name="Sone E.D."/>
            <person name="Koren S."/>
            <person name="Silverstein K.A.T."/>
            <person name="Beckman K.B."/>
            <person name="Gohl D.M."/>
        </authorList>
    </citation>
    <scope>NUCLEOTIDE SEQUENCE</scope>
    <source>
        <strain evidence="1">Duluth1</strain>
        <tissue evidence="1">Whole animal</tissue>
    </source>
</reference>
<protein>
    <submittedName>
        <fullName evidence="1">Uncharacterized protein</fullName>
    </submittedName>
</protein>
<reference evidence="1" key="2">
    <citation type="submission" date="2020-11" db="EMBL/GenBank/DDBJ databases">
        <authorList>
            <person name="McCartney M.A."/>
            <person name="Auch B."/>
            <person name="Kono T."/>
            <person name="Mallez S."/>
            <person name="Becker A."/>
            <person name="Gohl D.M."/>
            <person name="Silverstein K.A.T."/>
            <person name="Koren S."/>
            <person name="Bechman K.B."/>
            <person name="Herman A."/>
            <person name="Abrahante J.E."/>
            <person name="Garbe J."/>
        </authorList>
    </citation>
    <scope>NUCLEOTIDE SEQUENCE</scope>
    <source>
        <strain evidence="1">Duluth1</strain>
        <tissue evidence="1">Whole animal</tissue>
    </source>
</reference>
<organism evidence="1 2">
    <name type="scientific">Dreissena polymorpha</name>
    <name type="common">Zebra mussel</name>
    <name type="synonym">Mytilus polymorpha</name>
    <dbReference type="NCBI Taxonomy" id="45954"/>
    <lineage>
        <taxon>Eukaryota</taxon>
        <taxon>Metazoa</taxon>
        <taxon>Spiralia</taxon>
        <taxon>Lophotrochozoa</taxon>
        <taxon>Mollusca</taxon>
        <taxon>Bivalvia</taxon>
        <taxon>Autobranchia</taxon>
        <taxon>Heteroconchia</taxon>
        <taxon>Euheterodonta</taxon>
        <taxon>Imparidentia</taxon>
        <taxon>Neoheterodontei</taxon>
        <taxon>Myida</taxon>
        <taxon>Dreissenoidea</taxon>
        <taxon>Dreissenidae</taxon>
        <taxon>Dreissena</taxon>
    </lineage>
</organism>
<keyword evidence="2" id="KW-1185">Reference proteome</keyword>
<name>A0A9D4E4W7_DREPO</name>
<evidence type="ECO:0000313" key="2">
    <source>
        <dbReference type="Proteomes" id="UP000828390"/>
    </source>
</evidence>
<dbReference type="AlphaFoldDB" id="A0A9D4E4W7"/>
<dbReference type="EMBL" id="JAIWYP010000009">
    <property type="protein sequence ID" value="KAH3772244.1"/>
    <property type="molecule type" value="Genomic_DNA"/>
</dbReference>
<evidence type="ECO:0000313" key="1">
    <source>
        <dbReference type="EMBL" id="KAH3772244.1"/>
    </source>
</evidence>
<sequence>MVERPRRADQTRNFVLKARKPCPTERLGARSHRRLQACDFFTLAGCECGLDHCGPLRRPSLLPLPRGSSR</sequence>
<dbReference type="Proteomes" id="UP000828390">
    <property type="component" value="Unassembled WGS sequence"/>
</dbReference>